<keyword evidence="4" id="KW-1185">Reference proteome</keyword>
<feature type="region of interest" description="Disordered" evidence="1">
    <location>
        <begin position="525"/>
        <end position="569"/>
    </location>
</feature>
<accession>A0A2P7AUJ5</accession>
<dbReference type="GO" id="GO:0042834">
    <property type="term" value="F:peptidoglycan binding"/>
    <property type="evidence" value="ECO:0007669"/>
    <property type="project" value="InterPro"/>
</dbReference>
<dbReference type="AlphaFoldDB" id="A0A2P7AUJ5"/>
<dbReference type="Proteomes" id="UP000241158">
    <property type="component" value="Unassembled WGS sequence"/>
</dbReference>
<dbReference type="Pfam" id="PF05036">
    <property type="entry name" value="SPOR"/>
    <property type="match status" value="1"/>
</dbReference>
<protein>
    <recommendedName>
        <fullName evidence="2">SPOR domain-containing protein</fullName>
    </recommendedName>
</protein>
<dbReference type="RefSeq" id="WP_106716328.1">
    <property type="nucleotide sequence ID" value="NZ_JACHXT010000001.1"/>
</dbReference>
<evidence type="ECO:0000259" key="2">
    <source>
        <dbReference type="PROSITE" id="PS51724"/>
    </source>
</evidence>
<proteinExistence type="predicted"/>
<name>A0A2P7AUJ5_9HYPH</name>
<feature type="domain" description="SPOR" evidence="2">
    <location>
        <begin position="766"/>
        <end position="849"/>
    </location>
</feature>
<dbReference type="OrthoDB" id="7338235at2"/>
<dbReference type="EMBL" id="PGGN01000002">
    <property type="protein sequence ID" value="PSH57888.1"/>
    <property type="molecule type" value="Genomic_DNA"/>
</dbReference>
<evidence type="ECO:0000313" key="3">
    <source>
        <dbReference type="EMBL" id="PSH57888.1"/>
    </source>
</evidence>
<comment type="caution">
    <text evidence="3">The sequence shown here is derived from an EMBL/GenBank/DDBJ whole genome shotgun (WGS) entry which is preliminary data.</text>
</comment>
<evidence type="ECO:0000256" key="1">
    <source>
        <dbReference type="SAM" id="MobiDB-lite"/>
    </source>
</evidence>
<organism evidence="3 4">
    <name type="scientific">Phyllobacterium endophyticum</name>
    <dbReference type="NCBI Taxonomy" id="1149773"/>
    <lineage>
        <taxon>Bacteria</taxon>
        <taxon>Pseudomonadati</taxon>
        <taxon>Pseudomonadota</taxon>
        <taxon>Alphaproteobacteria</taxon>
        <taxon>Hyphomicrobiales</taxon>
        <taxon>Phyllobacteriaceae</taxon>
        <taxon>Phyllobacterium</taxon>
    </lineage>
</organism>
<evidence type="ECO:0000313" key="4">
    <source>
        <dbReference type="Proteomes" id="UP000241158"/>
    </source>
</evidence>
<sequence>MADNYLQRSHRQDDSRQGHDDPLMELSRIMGTLEEERASSESGDDFAMDLERELMGGLDESVELRSADTETQDDDFAARDFQESIERELSANGSRVDPDRVSSVPLAAYEEPDYADYEPDPIYADSEVGEGAPVESVAAPYEERAVAAPSLSLEDELENLLAGAAQPAVQRSAHASWGYGSQTQVPGRTEIAPTISRTTPYQQVAPQAVVDQVPEPEPVAYDIAGEQVLDSADEDFDTDELMTAFDDFDVAADQDEESEPVAEADPVFPLYQTVEQSSAPVHEPIAVPVAAPIASAPQLPEVHALSDYADELDRAVSSFSAAPDVHTVSVSENRVDYTESLDLPVVNYEDDVPQHNGLGELENEFAEVFGSIEEDPRGVYAAEEAAKPASEDDEYAEIFADVFGNQADGATHNPAGHAVAAGATAAGMGAARAQQNRTAMSAYGPEDDDLDFAYDPRRDEVDMAASSQVQAEQAVRRRSSLFVPGVAAAVVLLAVAGAVAYKWTGGSNGEPVVIMADKTPIKVQPETASTAAVPNQDKAVYDKSATTAPEAPKQDQLVTTREDPIDLPSDEDEALSAIDAPDADAPVADDKVEARIDPANEDASADTADAAPNNAIAPRKVQTMVVKPDGTMVASIPAPADPVSAGPAAAPADRPAQADPVGALPSAMGNDEIGDLMQDDQTAAPVHTAGLAPAPAAPVATEAKPAPAAGKLPPKPVATKKITPETVASVTPRNIPVVESRPADQPIDIVDRVPPKNAGQQVASAAPAAGSYLIQIASQPNVEGAQKTYASLSQKYAGVIGGRGVDIKQAEIAGKGTFFRVRIPAGSKSDANALCAKYKTAGGSCFVTQ</sequence>
<reference evidence="4" key="1">
    <citation type="submission" date="2017-11" db="EMBL/GenBank/DDBJ databases">
        <authorList>
            <person name="Kuznetsova I."/>
            <person name="Sazanova A."/>
            <person name="Chirak E."/>
            <person name="Safronova V."/>
            <person name="Willems A."/>
        </authorList>
    </citation>
    <scope>NUCLEOTIDE SEQUENCE [LARGE SCALE GENOMIC DNA]</scope>
    <source>
        <strain evidence="4">PEPV15</strain>
    </source>
</reference>
<feature type="region of interest" description="Disordered" evidence="1">
    <location>
        <begin position="1"/>
        <end position="24"/>
    </location>
</feature>
<feature type="compositionally biased region" description="Basic and acidic residues" evidence="1">
    <location>
        <begin position="10"/>
        <end position="22"/>
    </location>
</feature>
<dbReference type="InterPro" id="IPR036680">
    <property type="entry name" value="SPOR-like_sf"/>
</dbReference>
<dbReference type="Gene3D" id="3.30.70.1070">
    <property type="entry name" value="Sporulation related repeat"/>
    <property type="match status" value="1"/>
</dbReference>
<dbReference type="InterPro" id="IPR007730">
    <property type="entry name" value="SPOR-like_dom"/>
</dbReference>
<dbReference type="PROSITE" id="PS51724">
    <property type="entry name" value="SPOR"/>
    <property type="match status" value="1"/>
</dbReference>
<gene>
    <name evidence="3" type="ORF">CU100_09350</name>
</gene>